<proteinExistence type="predicted"/>
<dbReference type="AlphaFoldDB" id="A0A382KDG2"/>
<gene>
    <name evidence="1" type="ORF">METZ01_LOCUS275888</name>
</gene>
<dbReference type="EMBL" id="UINC01080257">
    <property type="protein sequence ID" value="SVC23034.1"/>
    <property type="molecule type" value="Genomic_DNA"/>
</dbReference>
<organism evidence="1">
    <name type="scientific">marine metagenome</name>
    <dbReference type="NCBI Taxonomy" id="408172"/>
    <lineage>
        <taxon>unclassified sequences</taxon>
        <taxon>metagenomes</taxon>
        <taxon>ecological metagenomes</taxon>
    </lineage>
</organism>
<protein>
    <submittedName>
        <fullName evidence="1">Uncharacterized protein</fullName>
    </submittedName>
</protein>
<feature type="non-terminal residue" evidence="1">
    <location>
        <position position="45"/>
    </location>
</feature>
<name>A0A382KDG2_9ZZZZ</name>
<sequence>MKTLSFLVSALLLPLLVACSDSSGIKVEKLDLEEMLPDELLNAAE</sequence>
<dbReference type="PROSITE" id="PS51257">
    <property type="entry name" value="PROKAR_LIPOPROTEIN"/>
    <property type="match status" value="1"/>
</dbReference>
<reference evidence="1" key="1">
    <citation type="submission" date="2018-05" db="EMBL/GenBank/DDBJ databases">
        <authorList>
            <person name="Lanie J.A."/>
            <person name="Ng W.-L."/>
            <person name="Kazmierczak K.M."/>
            <person name="Andrzejewski T.M."/>
            <person name="Davidsen T.M."/>
            <person name="Wayne K.J."/>
            <person name="Tettelin H."/>
            <person name="Glass J.I."/>
            <person name="Rusch D."/>
            <person name="Podicherti R."/>
            <person name="Tsui H.-C.T."/>
            <person name="Winkler M.E."/>
        </authorList>
    </citation>
    <scope>NUCLEOTIDE SEQUENCE</scope>
</reference>
<accession>A0A382KDG2</accession>
<evidence type="ECO:0000313" key="1">
    <source>
        <dbReference type="EMBL" id="SVC23034.1"/>
    </source>
</evidence>